<dbReference type="PANTHER" id="PTHR39957">
    <property type="entry name" value="AT09846P1-RELATED"/>
    <property type="match status" value="1"/>
</dbReference>
<reference evidence="5 6" key="1">
    <citation type="journal article" date="2007" name="Nature">
        <title>Evolution of genes and genomes on the Drosophila phylogeny.</title>
        <authorList>
            <consortium name="Drosophila 12 Genomes Consortium"/>
            <person name="Clark A.G."/>
            <person name="Eisen M.B."/>
            <person name="Smith D.R."/>
            <person name="Bergman C.M."/>
            <person name="Oliver B."/>
            <person name="Markow T.A."/>
            <person name="Kaufman T.C."/>
            <person name="Kellis M."/>
            <person name="Gelbart W."/>
            <person name="Iyer V.N."/>
            <person name="Pollard D.A."/>
            <person name="Sackton T.B."/>
            <person name="Larracuente A.M."/>
            <person name="Singh N.D."/>
            <person name="Abad J.P."/>
            <person name="Abt D.N."/>
            <person name="Adryan B."/>
            <person name="Aguade M."/>
            <person name="Akashi H."/>
            <person name="Anderson W.W."/>
            <person name="Aquadro C.F."/>
            <person name="Ardell D.H."/>
            <person name="Arguello R."/>
            <person name="Artieri C.G."/>
            <person name="Barbash D.A."/>
            <person name="Barker D."/>
            <person name="Barsanti P."/>
            <person name="Batterham P."/>
            <person name="Batzoglou S."/>
            <person name="Begun D."/>
            <person name="Bhutkar A."/>
            <person name="Blanco E."/>
            <person name="Bosak S.A."/>
            <person name="Bradley R.K."/>
            <person name="Brand A.D."/>
            <person name="Brent M.R."/>
            <person name="Brooks A.N."/>
            <person name="Brown R.H."/>
            <person name="Butlin R.K."/>
            <person name="Caggese C."/>
            <person name="Calvi B.R."/>
            <person name="Bernardo de Carvalho A."/>
            <person name="Caspi A."/>
            <person name="Castrezana S."/>
            <person name="Celniker S.E."/>
            <person name="Chang J.L."/>
            <person name="Chapple C."/>
            <person name="Chatterji S."/>
            <person name="Chinwalla A."/>
            <person name="Civetta A."/>
            <person name="Clifton S.W."/>
            <person name="Comeron J.M."/>
            <person name="Costello J.C."/>
            <person name="Coyne J.A."/>
            <person name="Daub J."/>
            <person name="David R.G."/>
            <person name="Delcher A.L."/>
            <person name="Delehaunty K."/>
            <person name="Do C.B."/>
            <person name="Ebling H."/>
            <person name="Edwards K."/>
            <person name="Eickbush T."/>
            <person name="Evans J.D."/>
            <person name="Filipski A."/>
            <person name="Findeiss S."/>
            <person name="Freyhult E."/>
            <person name="Fulton L."/>
            <person name="Fulton R."/>
            <person name="Garcia A.C."/>
            <person name="Gardiner A."/>
            <person name="Garfield D.A."/>
            <person name="Garvin B.E."/>
            <person name="Gibson G."/>
            <person name="Gilbert D."/>
            <person name="Gnerre S."/>
            <person name="Godfrey J."/>
            <person name="Good R."/>
            <person name="Gotea V."/>
            <person name="Gravely B."/>
            <person name="Greenberg A.J."/>
            <person name="Griffiths-Jones S."/>
            <person name="Gross S."/>
            <person name="Guigo R."/>
            <person name="Gustafson E.A."/>
            <person name="Haerty W."/>
            <person name="Hahn M.W."/>
            <person name="Halligan D.L."/>
            <person name="Halpern A.L."/>
            <person name="Halter G.M."/>
            <person name="Han M.V."/>
            <person name="Heger A."/>
            <person name="Hillier L."/>
            <person name="Hinrichs A.S."/>
            <person name="Holmes I."/>
            <person name="Hoskins R.A."/>
            <person name="Hubisz M.J."/>
            <person name="Hultmark D."/>
            <person name="Huntley M.A."/>
            <person name="Jaffe D.B."/>
            <person name="Jagadeeshan S."/>
            <person name="Jeck W.R."/>
            <person name="Johnson J."/>
            <person name="Jones C.D."/>
            <person name="Jordan W.C."/>
            <person name="Karpen G.H."/>
            <person name="Kataoka E."/>
            <person name="Keightley P.D."/>
            <person name="Kheradpour P."/>
            <person name="Kirkness E.F."/>
            <person name="Koerich L.B."/>
            <person name="Kristiansen K."/>
            <person name="Kudrna D."/>
            <person name="Kulathinal R.J."/>
            <person name="Kumar S."/>
            <person name="Kwok R."/>
            <person name="Lander E."/>
            <person name="Langley C.H."/>
            <person name="Lapoint R."/>
            <person name="Lazzaro B.P."/>
            <person name="Lee S.J."/>
            <person name="Levesque L."/>
            <person name="Li R."/>
            <person name="Lin C.F."/>
            <person name="Lin M.F."/>
            <person name="Lindblad-Toh K."/>
            <person name="Llopart A."/>
            <person name="Long M."/>
            <person name="Low L."/>
            <person name="Lozovsky E."/>
            <person name="Lu J."/>
            <person name="Luo M."/>
            <person name="Machado C.A."/>
            <person name="Makalowski W."/>
            <person name="Marzo M."/>
            <person name="Matsuda M."/>
            <person name="Matzkin L."/>
            <person name="McAllister B."/>
            <person name="McBride C.S."/>
            <person name="McKernan B."/>
            <person name="McKernan K."/>
            <person name="Mendez-Lago M."/>
            <person name="Minx P."/>
            <person name="Mollenhauer M.U."/>
            <person name="Montooth K."/>
            <person name="Mount S.M."/>
            <person name="Mu X."/>
            <person name="Myers E."/>
            <person name="Negre B."/>
            <person name="Newfeld S."/>
            <person name="Nielsen R."/>
            <person name="Noor M.A."/>
            <person name="O'Grady P."/>
            <person name="Pachter L."/>
            <person name="Papaceit M."/>
            <person name="Parisi M.J."/>
            <person name="Parisi M."/>
            <person name="Parts L."/>
            <person name="Pedersen J.S."/>
            <person name="Pesole G."/>
            <person name="Phillippy A.M."/>
            <person name="Ponting C.P."/>
            <person name="Pop M."/>
            <person name="Porcelli D."/>
            <person name="Powell J.R."/>
            <person name="Prohaska S."/>
            <person name="Pruitt K."/>
            <person name="Puig M."/>
            <person name="Quesneville H."/>
            <person name="Ram K.R."/>
            <person name="Rand D."/>
            <person name="Rasmussen M.D."/>
            <person name="Reed L.K."/>
            <person name="Reenan R."/>
            <person name="Reily A."/>
            <person name="Remington K.A."/>
            <person name="Rieger T.T."/>
            <person name="Ritchie M.G."/>
            <person name="Robin C."/>
            <person name="Rogers Y.H."/>
            <person name="Rohde C."/>
            <person name="Rozas J."/>
            <person name="Rubenfield M.J."/>
            <person name="Ruiz A."/>
            <person name="Russo S."/>
            <person name="Salzberg S.L."/>
            <person name="Sanchez-Gracia A."/>
            <person name="Saranga D.J."/>
            <person name="Sato H."/>
            <person name="Schaeffer S.W."/>
            <person name="Schatz M.C."/>
            <person name="Schlenke T."/>
            <person name="Schwartz R."/>
            <person name="Segarra C."/>
            <person name="Singh R.S."/>
            <person name="Sirot L."/>
            <person name="Sirota M."/>
            <person name="Sisneros N.B."/>
            <person name="Smith C.D."/>
            <person name="Smith T.F."/>
            <person name="Spieth J."/>
            <person name="Stage D.E."/>
            <person name="Stark A."/>
            <person name="Stephan W."/>
            <person name="Strausberg R.L."/>
            <person name="Strempel S."/>
            <person name="Sturgill D."/>
            <person name="Sutton G."/>
            <person name="Sutton G.G."/>
            <person name="Tao W."/>
            <person name="Teichmann S."/>
            <person name="Tobari Y.N."/>
            <person name="Tomimura Y."/>
            <person name="Tsolas J.M."/>
            <person name="Valente V.L."/>
            <person name="Venter E."/>
            <person name="Venter J.C."/>
            <person name="Vicario S."/>
            <person name="Vieira F.G."/>
            <person name="Vilella A.J."/>
            <person name="Villasante A."/>
            <person name="Walenz B."/>
            <person name="Wang J."/>
            <person name="Wasserman M."/>
            <person name="Watts T."/>
            <person name="Wilson D."/>
            <person name="Wilson R.K."/>
            <person name="Wing R.A."/>
            <person name="Wolfner M.F."/>
            <person name="Wong A."/>
            <person name="Wong G.K."/>
            <person name="Wu C.I."/>
            <person name="Wu G."/>
            <person name="Yamamoto D."/>
            <person name="Yang H.P."/>
            <person name="Yang S.P."/>
            <person name="Yorke J.A."/>
            <person name="Yoshida K."/>
            <person name="Zdobnov E."/>
            <person name="Zhang P."/>
            <person name="Zhang Y."/>
            <person name="Zimin A.V."/>
            <person name="Baldwin J."/>
            <person name="Abdouelleil A."/>
            <person name="Abdulkadir J."/>
            <person name="Abebe A."/>
            <person name="Abera B."/>
            <person name="Abreu J."/>
            <person name="Acer S.C."/>
            <person name="Aftuck L."/>
            <person name="Alexander A."/>
            <person name="An P."/>
            <person name="Anderson E."/>
            <person name="Anderson S."/>
            <person name="Arachi H."/>
            <person name="Azer M."/>
            <person name="Bachantsang P."/>
            <person name="Barry A."/>
            <person name="Bayul T."/>
            <person name="Berlin A."/>
            <person name="Bessette D."/>
            <person name="Bloom T."/>
            <person name="Blye J."/>
            <person name="Boguslavskiy L."/>
            <person name="Bonnet C."/>
            <person name="Boukhgalter B."/>
            <person name="Bourzgui I."/>
            <person name="Brown A."/>
            <person name="Cahill P."/>
            <person name="Channer S."/>
            <person name="Cheshatsang Y."/>
            <person name="Chuda L."/>
            <person name="Citroen M."/>
            <person name="Collymore A."/>
            <person name="Cooke P."/>
            <person name="Costello M."/>
            <person name="D'Aco K."/>
            <person name="Daza R."/>
            <person name="De Haan G."/>
            <person name="DeGray S."/>
            <person name="DeMaso C."/>
            <person name="Dhargay N."/>
            <person name="Dooley K."/>
            <person name="Dooley E."/>
            <person name="Doricent M."/>
            <person name="Dorje P."/>
            <person name="Dorjee K."/>
            <person name="Dupes A."/>
            <person name="Elong R."/>
            <person name="Falk J."/>
            <person name="Farina A."/>
            <person name="Faro S."/>
            <person name="Ferguson D."/>
            <person name="Fisher S."/>
            <person name="Foley C.D."/>
            <person name="Franke A."/>
            <person name="Friedrich D."/>
            <person name="Gadbois L."/>
            <person name="Gearin G."/>
            <person name="Gearin C.R."/>
            <person name="Giannoukos G."/>
            <person name="Goode T."/>
            <person name="Graham J."/>
            <person name="Grandbois E."/>
            <person name="Grewal S."/>
            <person name="Gyaltsen K."/>
            <person name="Hafez N."/>
            <person name="Hagos B."/>
            <person name="Hall J."/>
            <person name="Henson C."/>
            <person name="Hollinger A."/>
            <person name="Honan T."/>
            <person name="Huard M.D."/>
            <person name="Hughes L."/>
            <person name="Hurhula B."/>
            <person name="Husby M.E."/>
            <person name="Kamat A."/>
            <person name="Kanga B."/>
            <person name="Kashin S."/>
            <person name="Khazanovich D."/>
            <person name="Kisner P."/>
            <person name="Lance K."/>
            <person name="Lara M."/>
            <person name="Lee W."/>
            <person name="Lennon N."/>
            <person name="Letendre F."/>
            <person name="LeVine R."/>
            <person name="Lipovsky A."/>
            <person name="Liu X."/>
            <person name="Liu J."/>
            <person name="Liu S."/>
            <person name="Lokyitsang T."/>
            <person name="Lokyitsang Y."/>
            <person name="Lubonja R."/>
            <person name="Lui A."/>
            <person name="MacDonald P."/>
            <person name="Magnisalis V."/>
            <person name="Maru K."/>
            <person name="Matthews C."/>
            <person name="McCusker W."/>
            <person name="McDonough S."/>
            <person name="Mehta T."/>
            <person name="Meldrim J."/>
            <person name="Meneus L."/>
            <person name="Mihai O."/>
            <person name="Mihalev A."/>
            <person name="Mihova T."/>
            <person name="Mittelman R."/>
            <person name="Mlenga V."/>
            <person name="Montmayeur A."/>
            <person name="Mulrain L."/>
            <person name="Navidi A."/>
            <person name="Naylor J."/>
            <person name="Negash T."/>
            <person name="Nguyen T."/>
            <person name="Nguyen N."/>
            <person name="Nicol R."/>
            <person name="Norbu C."/>
            <person name="Norbu N."/>
            <person name="Novod N."/>
            <person name="O'Neill B."/>
            <person name="Osman S."/>
            <person name="Markiewicz E."/>
            <person name="Oyono O.L."/>
            <person name="Patti C."/>
            <person name="Phunkhang P."/>
            <person name="Pierre F."/>
            <person name="Priest M."/>
            <person name="Raghuraman S."/>
            <person name="Rege F."/>
            <person name="Reyes R."/>
            <person name="Rise C."/>
            <person name="Rogov P."/>
            <person name="Ross K."/>
            <person name="Ryan E."/>
            <person name="Settipalli S."/>
            <person name="Shea T."/>
            <person name="Sherpa N."/>
            <person name="Shi L."/>
            <person name="Shih D."/>
            <person name="Sparrow T."/>
            <person name="Spaulding J."/>
            <person name="Stalker J."/>
            <person name="Stange-Thomann N."/>
            <person name="Stavropoulos S."/>
            <person name="Stone C."/>
            <person name="Strader C."/>
            <person name="Tesfaye S."/>
            <person name="Thomson T."/>
            <person name="Thoulutsang Y."/>
            <person name="Thoulutsang D."/>
            <person name="Topham K."/>
            <person name="Topping I."/>
            <person name="Tsamla T."/>
            <person name="Vassiliev H."/>
            <person name="Vo A."/>
            <person name="Wangchuk T."/>
            <person name="Wangdi T."/>
            <person name="Weiand M."/>
            <person name="Wilkinson J."/>
            <person name="Wilson A."/>
            <person name="Yadav S."/>
            <person name="Young G."/>
            <person name="Yu Q."/>
            <person name="Zembek L."/>
            <person name="Zhong D."/>
            <person name="Zimmer A."/>
            <person name="Zwirko Z."/>
            <person name="Jaffe D.B."/>
            <person name="Alvarez P."/>
            <person name="Brockman W."/>
            <person name="Butler J."/>
            <person name="Chin C."/>
            <person name="Gnerre S."/>
            <person name="Grabherr M."/>
            <person name="Kleber M."/>
            <person name="Mauceli E."/>
            <person name="MacCallum I."/>
        </authorList>
    </citation>
    <scope>NUCLEOTIDE SEQUENCE [LARGE SCALE GENOMIC DNA]</scope>
    <source>
        <strain evidence="6">Tucson 14024-0371.13</strain>
    </source>
</reference>
<dbReference type="InterPro" id="IPR053308">
    <property type="entry name" value="Vago-like"/>
</dbReference>
<name>B3MQ87_DROAN</name>
<dbReference type="Proteomes" id="UP000007801">
    <property type="component" value="Unassembled WGS sequence"/>
</dbReference>
<dbReference type="AlphaFoldDB" id="B3MQ87"/>
<evidence type="ECO:0000259" key="4">
    <source>
        <dbReference type="SMART" id="SM01318"/>
    </source>
</evidence>
<gene>
    <name evidence="5" type="primary">Dana\GF20288</name>
    <name evidence="5" type="synonym">dana_GLEANR_2700</name>
    <name evidence="5" type="ORF">GF20288</name>
</gene>
<keyword evidence="3" id="KW-0812">Transmembrane</keyword>
<dbReference type="OrthoDB" id="7969141at2759"/>
<sequence length="170" mass="18639">MWLCHCGAEYGIYALCTEQTSPIGVRIRVSAAWNTNAFAMSPERYGNFGYGITVVLLLVLYSLAQVTGYSGLIPPDEANPGKCIYRGDTLQLGVNNGISPCQRLTCHEDGSILIEGCGKPRFVDCNRGERINPGEPFPDCCKLRFKCKKPGAAPDYIDWDAATNARIVRN</sequence>
<dbReference type="HOGENOM" id="CLU_1929732_0_0_1"/>
<keyword evidence="6" id="KW-1185">Reference proteome</keyword>
<evidence type="ECO:0000256" key="2">
    <source>
        <dbReference type="ARBA" id="ARBA00022525"/>
    </source>
</evidence>
<organism evidence="5 6">
    <name type="scientific">Drosophila ananassae</name>
    <name type="common">Fruit fly</name>
    <dbReference type="NCBI Taxonomy" id="7217"/>
    <lineage>
        <taxon>Eukaryota</taxon>
        <taxon>Metazoa</taxon>
        <taxon>Ecdysozoa</taxon>
        <taxon>Arthropoda</taxon>
        <taxon>Hexapoda</taxon>
        <taxon>Insecta</taxon>
        <taxon>Pterygota</taxon>
        <taxon>Neoptera</taxon>
        <taxon>Endopterygota</taxon>
        <taxon>Diptera</taxon>
        <taxon>Brachycera</taxon>
        <taxon>Muscomorpha</taxon>
        <taxon>Ephydroidea</taxon>
        <taxon>Drosophilidae</taxon>
        <taxon>Drosophila</taxon>
        <taxon>Sophophora</taxon>
    </lineage>
</organism>
<dbReference type="GO" id="GO:0005576">
    <property type="term" value="C:extracellular region"/>
    <property type="evidence" value="ECO:0007669"/>
    <property type="project" value="UniProtKB-SubCell"/>
</dbReference>
<evidence type="ECO:0000313" key="6">
    <source>
        <dbReference type="Proteomes" id="UP000007801"/>
    </source>
</evidence>
<keyword evidence="2" id="KW-0964">Secreted</keyword>
<evidence type="ECO:0000256" key="1">
    <source>
        <dbReference type="ARBA" id="ARBA00004613"/>
    </source>
</evidence>
<dbReference type="STRING" id="7217.B3MQ87"/>
<dbReference type="PANTHER" id="PTHR39957:SF1">
    <property type="entry name" value="AT09846P1-RELATED"/>
    <property type="match status" value="1"/>
</dbReference>
<comment type="subcellular location">
    <subcellularLocation>
        <location evidence="1">Secreted</location>
    </subcellularLocation>
</comment>
<dbReference type="EMBL" id="CH902621">
    <property type="protein sequence ID" value="EDV44513.2"/>
    <property type="molecule type" value="Genomic_DNA"/>
</dbReference>
<keyword evidence="3" id="KW-0472">Membrane</keyword>
<accession>B3MQ87</accession>
<evidence type="ECO:0000256" key="3">
    <source>
        <dbReference type="SAM" id="Phobius"/>
    </source>
</evidence>
<evidence type="ECO:0000313" key="5">
    <source>
        <dbReference type="EMBL" id="EDV44513.2"/>
    </source>
</evidence>
<dbReference type="InterPro" id="IPR029277">
    <property type="entry name" value="SVWC_dom"/>
</dbReference>
<dbReference type="SMART" id="SM01318">
    <property type="entry name" value="SVWC"/>
    <property type="match status" value="1"/>
</dbReference>
<protein>
    <recommendedName>
        <fullName evidence="4">Single domain-containing protein</fullName>
    </recommendedName>
</protein>
<dbReference type="Pfam" id="PF15430">
    <property type="entry name" value="SVWC"/>
    <property type="match status" value="1"/>
</dbReference>
<feature type="transmembrane region" description="Helical" evidence="3">
    <location>
        <begin position="48"/>
        <end position="64"/>
    </location>
</feature>
<dbReference type="FunCoup" id="B3MQ87">
    <property type="interactions" value="108"/>
</dbReference>
<feature type="domain" description="Single" evidence="4">
    <location>
        <begin position="83"/>
        <end position="147"/>
    </location>
</feature>
<proteinExistence type="predicted"/>
<dbReference type="eggNOG" id="ENOG502TKTS">
    <property type="taxonomic scope" value="Eukaryota"/>
</dbReference>
<dbReference type="InParanoid" id="B3MQ87"/>
<keyword evidence="3" id="KW-1133">Transmembrane helix</keyword>